<dbReference type="UniPathway" id="UPA00603">
    <property type="reaction ID" value="UER00660"/>
</dbReference>
<evidence type="ECO:0000256" key="5">
    <source>
        <dbReference type="ARBA" id="ARBA00022833"/>
    </source>
</evidence>
<dbReference type="OrthoDB" id="194468at2759"/>
<feature type="domain" description="Amidohydrolase-related" evidence="9">
    <location>
        <begin position="67"/>
        <end position="436"/>
    </location>
</feature>
<dbReference type="Gene3D" id="3.20.20.140">
    <property type="entry name" value="Metal-dependent hydrolases"/>
    <property type="match status" value="1"/>
</dbReference>
<dbReference type="Gene3D" id="2.30.40.10">
    <property type="entry name" value="Urease, subunit C, domain 1"/>
    <property type="match status" value="1"/>
</dbReference>
<evidence type="ECO:0000256" key="3">
    <source>
        <dbReference type="ARBA" id="ARBA00022723"/>
    </source>
</evidence>
<dbReference type="STRING" id="796925.A0A137NZX4"/>
<evidence type="ECO:0000256" key="7">
    <source>
        <dbReference type="ARBA" id="ARBA00056079"/>
    </source>
</evidence>
<comment type="catalytic activity">
    <reaction evidence="6 8">
        <text>guanine + H2O + H(+) = xanthine + NH4(+)</text>
        <dbReference type="Rhea" id="RHEA:14665"/>
        <dbReference type="ChEBI" id="CHEBI:15377"/>
        <dbReference type="ChEBI" id="CHEBI:15378"/>
        <dbReference type="ChEBI" id="CHEBI:16235"/>
        <dbReference type="ChEBI" id="CHEBI:17712"/>
        <dbReference type="ChEBI" id="CHEBI:28938"/>
        <dbReference type="EC" id="3.5.4.3"/>
    </reaction>
</comment>
<keyword evidence="4 8" id="KW-0378">Hydrolase</keyword>
<dbReference type="FunFam" id="3.20.20.140:FF:000022">
    <property type="entry name" value="Guanine deaminase"/>
    <property type="match status" value="1"/>
</dbReference>
<comment type="similarity">
    <text evidence="2 8">Belongs to the metallo-dependent hydrolases superfamily. ATZ/TRZ family.</text>
</comment>
<keyword evidence="5 8" id="KW-0862">Zinc</keyword>
<dbReference type="SUPFAM" id="SSF51556">
    <property type="entry name" value="Metallo-dependent hydrolases"/>
    <property type="match status" value="1"/>
</dbReference>
<evidence type="ECO:0000256" key="4">
    <source>
        <dbReference type="ARBA" id="ARBA00022801"/>
    </source>
</evidence>
<evidence type="ECO:0000313" key="10">
    <source>
        <dbReference type="EMBL" id="KXN68366.1"/>
    </source>
</evidence>
<reference evidence="10 11" key="1">
    <citation type="journal article" date="2015" name="Genome Biol. Evol.">
        <title>Phylogenomic analyses indicate that early fungi evolved digesting cell walls of algal ancestors of land plants.</title>
        <authorList>
            <person name="Chang Y."/>
            <person name="Wang S."/>
            <person name="Sekimoto S."/>
            <person name="Aerts A.L."/>
            <person name="Choi C."/>
            <person name="Clum A."/>
            <person name="LaButti K.M."/>
            <person name="Lindquist E.A."/>
            <person name="Yee Ngan C."/>
            <person name="Ohm R.A."/>
            <person name="Salamov A.A."/>
            <person name="Grigoriev I.V."/>
            <person name="Spatafora J.W."/>
            <person name="Berbee M.L."/>
        </authorList>
    </citation>
    <scope>NUCLEOTIDE SEQUENCE [LARGE SCALE GENOMIC DNA]</scope>
    <source>
        <strain evidence="10 11">NRRL 28638</strain>
    </source>
</reference>
<proteinExistence type="inferred from homology"/>
<evidence type="ECO:0000256" key="6">
    <source>
        <dbReference type="ARBA" id="ARBA00051148"/>
    </source>
</evidence>
<dbReference type="EMBL" id="KQ964580">
    <property type="protein sequence ID" value="KXN68366.1"/>
    <property type="molecule type" value="Genomic_DNA"/>
</dbReference>
<sequence>MKFIIGTIIHSLDFTNLEIIERGGLLINDQGTIVNLVHNISEEDVEKTINEHGLKDEEIVKLSETQFIFPGLIDCHIHAPQFQNLGTGLDLPLMKWLNEYTFPAEQSFSNIQKAKEVYPKLVEQLVKQGTTSACYFGTIHVEGSVELARAVQNKGQRGFIGKVCMDINSPDNYIENTEESLKGTEEFVGALLSDEFKGKDLVTPIITPRFAPTCSMELLKGLAKLANEYDLPIQSHFAESHDEVEFTTSLYPSEHYKDVFDQVGLLGNKSVMAHCCYSGPVEIEALKRTGTGVAHCPTSNFFVGGLLNTREMVDNGVKIGLGTDVSGGFSSSVIQNIRTAMINSQVIFMTTDRKYKPIQLKEAIYIATMGGAQVMGLDKKVGNFLVGKEFDSILVDLKSSRSNIELFPEDTPLRKFEKFIMTGDDRNILKVFVKGNCIHENN</sequence>
<dbReference type="PANTHER" id="PTHR11271:SF6">
    <property type="entry name" value="GUANINE DEAMINASE"/>
    <property type="match status" value="1"/>
</dbReference>
<accession>A0A137NZX4</accession>
<dbReference type="EC" id="3.5.4.3" evidence="8"/>
<dbReference type="PANTHER" id="PTHR11271">
    <property type="entry name" value="GUANINE DEAMINASE"/>
    <property type="match status" value="1"/>
</dbReference>
<organism evidence="10 11">
    <name type="scientific">Conidiobolus coronatus (strain ATCC 28846 / CBS 209.66 / NRRL 28638)</name>
    <name type="common">Delacroixia coronata</name>
    <dbReference type="NCBI Taxonomy" id="796925"/>
    <lineage>
        <taxon>Eukaryota</taxon>
        <taxon>Fungi</taxon>
        <taxon>Fungi incertae sedis</taxon>
        <taxon>Zoopagomycota</taxon>
        <taxon>Entomophthoromycotina</taxon>
        <taxon>Entomophthoromycetes</taxon>
        <taxon>Entomophthorales</taxon>
        <taxon>Ancylistaceae</taxon>
        <taxon>Conidiobolus</taxon>
    </lineage>
</organism>
<evidence type="ECO:0000256" key="1">
    <source>
        <dbReference type="ARBA" id="ARBA00004984"/>
    </source>
</evidence>
<dbReference type="AlphaFoldDB" id="A0A137NZX4"/>
<evidence type="ECO:0000256" key="8">
    <source>
        <dbReference type="RuleBase" id="RU366009"/>
    </source>
</evidence>
<evidence type="ECO:0000313" key="11">
    <source>
        <dbReference type="Proteomes" id="UP000070444"/>
    </source>
</evidence>
<dbReference type="InterPro" id="IPR014311">
    <property type="entry name" value="Guanine_deaminase"/>
</dbReference>
<keyword evidence="11" id="KW-1185">Reference proteome</keyword>
<dbReference type="GO" id="GO:0006147">
    <property type="term" value="P:guanine catabolic process"/>
    <property type="evidence" value="ECO:0007669"/>
    <property type="project" value="UniProtKB-UniRule"/>
</dbReference>
<name>A0A137NZX4_CONC2</name>
<dbReference type="InterPro" id="IPR006680">
    <property type="entry name" value="Amidohydro-rel"/>
</dbReference>
<dbReference type="NCBIfam" id="TIGR02967">
    <property type="entry name" value="guan_deamin"/>
    <property type="match status" value="1"/>
</dbReference>
<comment type="function">
    <text evidence="7 8">Catalyzes the hydrolytic deamination of guanine, producing xanthine and ammonia.</text>
</comment>
<dbReference type="Proteomes" id="UP000070444">
    <property type="component" value="Unassembled WGS sequence"/>
</dbReference>
<dbReference type="InterPro" id="IPR032466">
    <property type="entry name" value="Metal_Hydrolase"/>
</dbReference>
<keyword evidence="3 8" id="KW-0479">Metal-binding</keyword>
<dbReference type="OMA" id="HGVHLCD"/>
<comment type="pathway">
    <text evidence="1 8">Purine metabolism; guanine degradation; xanthine from guanine: step 1/1.</text>
</comment>
<evidence type="ECO:0000256" key="2">
    <source>
        <dbReference type="ARBA" id="ARBA00006745"/>
    </source>
</evidence>
<protein>
    <recommendedName>
        <fullName evidence="8">Guanine deaminase</fullName>
        <shortName evidence="8">Guanase</shortName>
        <ecNumber evidence="8">3.5.4.3</ecNumber>
    </recommendedName>
    <alternativeName>
        <fullName evidence="8">Guanine aminohydrolase</fullName>
    </alternativeName>
</protein>
<dbReference type="GO" id="GO:0008270">
    <property type="term" value="F:zinc ion binding"/>
    <property type="evidence" value="ECO:0007669"/>
    <property type="project" value="UniProtKB-UniRule"/>
</dbReference>
<gene>
    <name evidence="10" type="ORF">CONCODRAFT_79769</name>
</gene>
<dbReference type="Pfam" id="PF01979">
    <property type="entry name" value="Amidohydro_1"/>
    <property type="match status" value="1"/>
</dbReference>
<dbReference type="InterPro" id="IPR051607">
    <property type="entry name" value="Metallo-dep_hydrolases"/>
</dbReference>
<dbReference type="GO" id="GO:0005829">
    <property type="term" value="C:cytosol"/>
    <property type="evidence" value="ECO:0007669"/>
    <property type="project" value="TreeGrafter"/>
</dbReference>
<dbReference type="InterPro" id="IPR011059">
    <property type="entry name" value="Metal-dep_hydrolase_composite"/>
</dbReference>
<evidence type="ECO:0000259" key="9">
    <source>
        <dbReference type="Pfam" id="PF01979"/>
    </source>
</evidence>
<dbReference type="GO" id="GO:0008892">
    <property type="term" value="F:guanine deaminase activity"/>
    <property type="evidence" value="ECO:0007669"/>
    <property type="project" value="UniProtKB-UniRule"/>
</dbReference>
<comment type="cofactor">
    <cofactor evidence="8">
        <name>Zn(2+)</name>
        <dbReference type="ChEBI" id="CHEBI:29105"/>
    </cofactor>
    <text evidence="8">Binds 1 zinc ion per subunit.</text>
</comment>